<keyword evidence="1" id="KW-0547">Nucleotide-binding</keyword>
<dbReference type="Proteomes" id="UP000694844">
    <property type="component" value="Chromosome 7"/>
</dbReference>
<keyword evidence="1" id="KW-0347">Helicase</keyword>
<dbReference type="CDD" id="cd22755">
    <property type="entry name" value="OTU_CeDUB-like"/>
    <property type="match status" value="1"/>
</dbReference>
<feature type="compositionally biased region" description="Polar residues" evidence="2">
    <location>
        <begin position="42"/>
        <end position="54"/>
    </location>
</feature>
<dbReference type="Pfam" id="PF02338">
    <property type="entry name" value="OTU"/>
    <property type="match status" value="1"/>
</dbReference>
<name>A0A8B8AXR5_CRAVI</name>
<sequence length="1363" mass="156012">MKLKRKSAEQKAAEQKRKRRLNASASKPDAGSLVGGSIKNLGKSSSSGNRNVATSNLRVSGKRIVKASKKNLDTETIHIELNIGADEQTKVNETNKLQMKQTMDETNKLQMKQTMDETNKLQMKRTMDETNKQVVDKNQETKTRNEIESRRETRNEIESRSETETRDEIESRNERETRIENESMNETETRNEIESMNEMEIRNEIESMNETETRNETDNSLNNVESKKKTKVKKEKKNETQQKKKTNMNTENKIAFALKGKKDQEVKKRKTNKTTEQSTGTLREKIRSTLTPDIQKQINTRLQQLSEPDYGKWEVRLFDILKQKPKRRKVDSKDKITEEKENDDIDISVIDSQKTEFNFCPLSQSTKDILKIRTTNKVSSIDMNKECTSDKKVLGIPLETRSIMSDGNCFFRALSFAIFHEESHHFRIRSLIVNHLLKNEHVFRSFLRSGYRTISNYVLNRGVLKNGTWATEIEIIAAAHLLQTDIYVFDDSRQCWSRYTGQQADRRLKVECEAIYLKHCYRAHYEVVLSVNEDNGNGLETQTCTDPVTRDACTTPSGEKQVVEGNQSESAKKIDHQYVCCENSTDSMQHLNRDENLQPVKKILQGSCHQGHPKFGRSAGKQCVMNSLASLMYSKIKPTNDWNINDMNLVLNTGNELYQFLTSSSTMHDDYVLISEIPRHLECFNKDYIFEFRESLYGLIYPENCLPDSGFLTYTVNDAISRALSDSDGAFVTFKGNTYIIIKETNCFYVFDPHSRDRSGKSSAHGSSLVLQCNTIQELSFHCNALANSLNAGRFEQFEITGVKIIDTCTEQMLPVTSELDERIDEIPPQTENTESISLRRKRKRSQATISSYRKKKSRKDETVSESKIVQFINTEKVKKAIEHLCKTNKYYTDLKFDDTWENPIESKIDAEVPNEEEIQENELGETLDNELNHAMPHDTCLQPVDIAFNIGGATIHSTLAIPGNSALPSEYQPLGDDKLNSLRTKLGQLKLLIIDEISMVDKKLLTYIHGRLRQIKQTRDFTPFGNVSILAFGDFYQLPPVKGKPLFTNDCCFDLWNDSFKLVTLDEIMRQKEDKQFAELLNRCRIREKKEPLIDIDRRLLQSRESDEKVEALHIFPTNAQVNEFNAQALAALCSNDELELTVIKAEDCIKDKQLKGTNKQNTRTNKQQFRLVSELQICVGARVMLIYNVDIADGLVNGAFGTVTRIVYEKSDKKEVKFVEVSFDNKNVGKRRGSKVNDDIRVLLEKVEEMVAKDGSITRRQFPLKLAWACSVHKVQGLTVNKAVVSLKKIFQPGQAYVALSRVTSLDGLTIQDFNEKAIYANPAIKESLATMQKFLPNLTDNAEKRLSNTNFVKIHINKDI</sequence>
<dbReference type="CDD" id="cd18809">
    <property type="entry name" value="SF1_C_RecD"/>
    <property type="match status" value="1"/>
</dbReference>
<feature type="region of interest" description="Disordered" evidence="2">
    <location>
        <begin position="129"/>
        <end position="281"/>
    </location>
</feature>
<comment type="cofactor">
    <cofactor evidence="1">
        <name>Mg(2+)</name>
        <dbReference type="ChEBI" id="CHEBI:18420"/>
    </cofactor>
</comment>
<dbReference type="InterPro" id="IPR038765">
    <property type="entry name" value="Papain-like_cys_pep_sf"/>
</dbReference>
<dbReference type="PROSITE" id="PS50802">
    <property type="entry name" value="OTU"/>
    <property type="match status" value="1"/>
</dbReference>
<feature type="domain" description="OTU" evidence="3">
    <location>
        <begin position="398"/>
        <end position="531"/>
    </location>
</feature>
<comment type="similarity">
    <text evidence="1">Belongs to the helicase family.</text>
</comment>
<evidence type="ECO:0000256" key="2">
    <source>
        <dbReference type="SAM" id="MobiDB-lite"/>
    </source>
</evidence>
<dbReference type="Gene3D" id="3.90.70.80">
    <property type="match status" value="1"/>
</dbReference>
<dbReference type="InterPro" id="IPR049163">
    <property type="entry name" value="Pif1-like_2B_dom"/>
</dbReference>
<dbReference type="PANTHER" id="PTHR47642:SF3">
    <property type="entry name" value="ATP-DEPENDENT DNA HELICASE"/>
    <property type="match status" value="1"/>
</dbReference>
<evidence type="ECO:0000256" key="1">
    <source>
        <dbReference type="RuleBase" id="RU363044"/>
    </source>
</evidence>
<dbReference type="GO" id="GO:0000723">
    <property type="term" value="P:telomere maintenance"/>
    <property type="evidence" value="ECO:0007669"/>
    <property type="project" value="InterPro"/>
</dbReference>
<dbReference type="GO" id="GO:0006281">
    <property type="term" value="P:DNA repair"/>
    <property type="evidence" value="ECO:0007669"/>
    <property type="project" value="UniProtKB-KW"/>
</dbReference>
<dbReference type="GO" id="GO:0006310">
    <property type="term" value="P:DNA recombination"/>
    <property type="evidence" value="ECO:0007669"/>
    <property type="project" value="UniProtKB-KW"/>
</dbReference>
<accession>A0A8B8AXR5</accession>
<dbReference type="GO" id="GO:0016787">
    <property type="term" value="F:hydrolase activity"/>
    <property type="evidence" value="ECO:0007669"/>
    <property type="project" value="UniProtKB-KW"/>
</dbReference>
<organism evidence="4 5">
    <name type="scientific">Crassostrea virginica</name>
    <name type="common">Eastern oyster</name>
    <dbReference type="NCBI Taxonomy" id="6565"/>
    <lineage>
        <taxon>Eukaryota</taxon>
        <taxon>Metazoa</taxon>
        <taxon>Spiralia</taxon>
        <taxon>Lophotrochozoa</taxon>
        <taxon>Mollusca</taxon>
        <taxon>Bivalvia</taxon>
        <taxon>Autobranchia</taxon>
        <taxon>Pteriomorphia</taxon>
        <taxon>Ostreida</taxon>
        <taxon>Ostreoidea</taxon>
        <taxon>Ostreidae</taxon>
        <taxon>Crassostrea</taxon>
    </lineage>
</organism>
<dbReference type="Gene3D" id="3.90.70.120">
    <property type="match status" value="1"/>
</dbReference>
<gene>
    <name evidence="5" type="primary">LOC111105213</name>
</gene>
<dbReference type="GO" id="GO:0043139">
    <property type="term" value="F:5'-3' DNA helicase activity"/>
    <property type="evidence" value="ECO:0007669"/>
    <property type="project" value="UniProtKB-EC"/>
</dbReference>
<dbReference type="Pfam" id="PF21530">
    <property type="entry name" value="Pif1_2B_dom"/>
    <property type="match status" value="1"/>
</dbReference>
<keyword evidence="4" id="KW-1185">Reference proteome</keyword>
<keyword evidence="1" id="KW-0067">ATP-binding</keyword>
<reference evidence="5" key="1">
    <citation type="submission" date="2025-08" db="UniProtKB">
        <authorList>
            <consortium name="RefSeq"/>
        </authorList>
    </citation>
    <scope>IDENTIFICATION</scope>
    <source>
        <tissue evidence="5">Whole sample</tissue>
    </source>
</reference>
<protein>
    <recommendedName>
        <fullName evidence="1">ATP-dependent DNA helicase</fullName>
        <ecNumber evidence="1">5.6.2.3</ecNumber>
    </recommendedName>
</protein>
<feature type="region of interest" description="Disordered" evidence="2">
    <location>
        <begin position="1"/>
        <end position="54"/>
    </location>
</feature>
<dbReference type="EC" id="5.6.2.3" evidence="1"/>
<dbReference type="InterPro" id="IPR003323">
    <property type="entry name" value="OTU_dom"/>
</dbReference>
<comment type="catalytic activity">
    <reaction evidence="1">
        <text>ATP + H2O = ADP + phosphate + H(+)</text>
        <dbReference type="Rhea" id="RHEA:13065"/>
        <dbReference type="ChEBI" id="CHEBI:15377"/>
        <dbReference type="ChEBI" id="CHEBI:15378"/>
        <dbReference type="ChEBI" id="CHEBI:30616"/>
        <dbReference type="ChEBI" id="CHEBI:43474"/>
        <dbReference type="ChEBI" id="CHEBI:456216"/>
        <dbReference type="EC" id="5.6.2.3"/>
    </reaction>
</comment>
<feature type="compositionally biased region" description="Basic and acidic residues" evidence="2">
    <location>
        <begin position="1"/>
        <end position="15"/>
    </location>
</feature>
<dbReference type="InterPro" id="IPR051055">
    <property type="entry name" value="PIF1_helicase"/>
</dbReference>
<evidence type="ECO:0000313" key="5">
    <source>
        <dbReference type="RefSeq" id="XP_022295089.1"/>
    </source>
</evidence>
<dbReference type="SUPFAM" id="SSF54001">
    <property type="entry name" value="Cysteine proteinases"/>
    <property type="match status" value="2"/>
</dbReference>
<dbReference type="InterPro" id="IPR010285">
    <property type="entry name" value="DNA_helicase_pif1-like_DEAD"/>
</dbReference>
<evidence type="ECO:0000259" key="3">
    <source>
        <dbReference type="PROSITE" id="PS50802"/>
    </source>
</evidence>
<dbReference type="InterPro" id="IPR006928">
    <property type="entry name" value="Herpes_teg_USP"/>
</dbReference>
<dbReference type="GeneID" id="111105213"/>
<dbReference type="InterPro" id="IPR027417">
    <property type="entry name" value="P-loop_NTPase"/>
</dbReference>
<dbReference type="SUPFAM" id="SSF52540">
    <property type="entry name" value="P-loop containing nucleoside triphosphate hydrolases"/>
    <property type="match status" value="1"/>
</dbReference>
<dbReference type="PANTHER" id="PTHR47642">
    <property type="entry name" value="ATP-DEPENDENT DNA HELICASE"/>
    <property type="match status" value="1"/>
</dbReference>
<dbReference type="Pfam" id="PF05970">
    <property type="entry name" value="PIF1"/>
    <property type="match status" value="1"/>
</dbReference>
<dbReference type="RefSeq" id="XP_022295089.1">
    <property type="nucleotide sequence ID" value="XM_022439381.1"/>
</dbReference>
<proteinExistence type="inferred from homology"/>
<dbReference type="KEGG" id="cvn:111105213"/>
<dbReference type="GO" id="GO:0005524">
    <property type="term" value="F:ATP binding"/>
    <property type="evidence" value="ECO:0007669"/>
    <property type="project" value="UniProtKB-KW"/>
</dbReference>
<dbReference type="Gene3D" id="3.40.50.300">
    <property type="entry name" value="P-loop containing nucleotide triphosphate hydrolases"/>
    <property type="match status" value="1"/>
</dbReference>
<feature type="compositionally biased region" description="Basic and acidic residues" evidence="2">
    <location>
        <begin position="129"/>
        <end position="217"/>
    </location>
</feature>
<keyword evidence="1" id="KW-0234">DNA repair</keyword>
<keyword evidence="1" id="KW-0227">DNA damage</keyword>
<keyword evidence="1" id="KW-0378">Hydrolase</keyword>
<keyword evidence="1" id="KW-0233">DNA recombination</keyword>
<dbReference type="Pfam" id="PF04843">
    <property type="entry name" value="Herpes_teg_N"/>
    <property type="match status" value="1"/>
</dbReference>
<evidence type="ECO:0000313" key="4">
    <source>
        <dbReference type="Proteomes" id="UP000694844"/>
    </source>
</evidence>
<dbReference type="OrthoDB" id="6152543at2759"/>